<dbReference type="AlphaFoldDB" id="A0A4Q7V085"/>
<keyword evidence="3" id="KW-1185">Reference proteome</keyword>
<dbReference type="Proteomes" id="UP000291591">
    <property type="component" value="Unassembled WGS sequence"/>
</dbReference>
<name>A0A4Q7V085_PSEST</name>
<protein>
    <submittedName>
        <fullName evidence="2">Putative redox protein</fullName>
    </submittedName>
</protein>
<proteinExistence type="predicted"/>
<dbReference type="InterPro" id="IPR003718">
    <property type="entry name" value="OsmC/Ohr_fam"/>
</dbReference>
<dbReference type="Gene3D" id="3.30.300.20">
    <property type="match status" value="1"/>
</dbReference>
<gene>
    <name evidence="2" type="ORF">EV383_2776</name>
</gene>
<dbReference type="Pfam" id="PF02566">
    <property type="entry name" value="OsmC"/>
    <property type="match status" value="1"/>
</dbReference>
<dbReference type="InterPro" id="IPR036102">
    <property type="entry name" value="OsmC/Ohrsf"/>
</dbReference>
<dbReference type="EMBL" id="SHKL01000001">
    <property type="protein sequence ID" value="RZT85889.1"/>
    <property type="molecule type" value="Genomic_DNA"/>
</dbReference>
<evidence type="ECO:0000313" key="3">
    <source>
        <dbReference type="Proteomes" id="UP000291591"/>
    </source>
</evidence>
<dbReference type="InterPro" id="IPR015946">
    <property type="entry name" value="KH_dom-like_a/b"/>
</dbReference>
<accession>A0A4Q7V085</accession>
<comment type="caution">
    <text evidence="2">The sequence shown here is derived from an EMBL/GenBank/DDBJ whole genome shotgun (WGS) entry which is preliminary data.</text>
</comment>
<dbReference type="PANTHER" id="PTHR39624:SF2">
    <property type="entry name" value="OSMC-LIKE PROTEIN"/>
    <property type="match status" value="1"/>
</dbReference>
<reference evidence="2 3" key="1">
    <citation type="submission" date="2019-02" db="EMBL/GenBank/DDBJ databases">
        <title>Sequencing the genomes of 1000 actinobacteria strains.</title>
        <authorList>
            <person name="Klenk H.-P."/>
        </authorList>
    </citation>
    <scope>NUCLEOTIDE SEQUENCE [LARGE SCALE GENOMIC DNA]</scope>
    <source>
        <strain evidence="2 3">DSM 45779</strain>
    </source>
</reference>
<dbReference type="RefSeq" id="WP_207223521.1">
    <property type="nucleotide sequence ID" value="NZ_SHKL01000001.1"/>
</dbReference>
<dbReference type="PANTHER" id="PTHR39624">
    <property type="entry name" value="PROTEIN INVOLVED IN RIMO-MEDIATED BETA-METHYLTHIOLATION OF RIBOSOMAL PROTEIN S12 YCAO"/>
    <property type="match status" value="1"/>
</dbReference>
<evidence type="ECO:0000256" key="1">
    <source>
        <dbReference type="SAM" id="MobiDB-lite"/>
    </source>
</evidence>
<feature type="compositionally biased region" description="Polar residues" evidence="1">
    <location>
        <begin position="1"/>
        <end position="11"/>
    </location>
</feature>
<dbReference type="SUPFAM" id="SSF82784">
    <property type="entry name" value="OsmC-like"/>
    <property type="match status" value="1"/>
</dbReference>
<feature type="region of interest" description="Disordered" evidence="1">
    <location>
        <begin position="1"/>
        <end position="30"/>
    </location>
</feature>
<evidence type="ECO:0000313" key="2">
    <source>
        <dbReference type="EMBL" id="RZT85889.1"/>
    </source>
</evidence>
<sequence>MSTPHPTSGDTTARPEPGTVVVSASDARPYGQDVDTDLLHWNADEPESAGGAGSGPDPYQLLLSALGTCTAITLRMYADRAGLPLDDVTVTLTHDRLHARDCEECETSTGHVDRIVREVRLVGDLDDAQRAKLIAIADRCPVHRTLTSEMVIETDEV</sequence>
<organism evidence="2 3">
    <name type="scientific">Pseudonocardia sediminis</name>
    <dbReference type="NCBI Taxonomy" id="1397368"/>
    <lineage>
        <taxon>Bacteria</taxon>
        <taxon>Bacillati</taxon>
        <taxon>Actinomycetota</taxon>
        <taxon>Actinomycetes</taxon>
        <taxon>Pseudonocardiales</taxon>
        <taxon>Pseudonocardiaceae</taxon>
        <taxon>Pseudonocardia</taxon>
    </lineage>
</organism>